<protein>
    <submittedName>
        <fullName evidence="2">Uncharacterized protein</fullName>
    </submittedName>
</protein>
<accession>A0A382PA80</accession>
<organism evidence="2">
    <name type="scientific">marine metagenome</name>
    <dbReference type="NCBI Taxonomy" id="408172"/>
    <lineage>
        <taxon>unclassified sequences</taxon>
        <taxon>metagenomes</taxon>
        <taxon>ecological metagenomes</taxon>
    </lineage>
</organism>
<feature type="region of interest" description="Disordered" evidence="1">
    <location>
        <begin position="80"/>
        <end position="104"/>
    </location>
</feature>
<gene>
    <name evidence="2" type="ORF">METZ01_LOCUS322594</name>
</gene>
<evidence type="ECO:0000313" key="2">
    <source>
        <dbReference type="EMBL" id="SVC69740.1"/>
    </source>
</evidence>
<dbReference type="EMBL" id="UINC01105647">
    <property type="protein sequence ID" value="SVC69740.1"/>
    <property type="molecule type" value="Genomic_DNA"/>
</dbReference>
<proteinExistence type="predicted"/>
<evidence type="ECO:0000256" key="1">
    <source>
        <dbReference type="SAM" id="MobiDB-lite"/>
    </source>
</evidence>
<feature type="compositionally biased region" description="Basic and acidic residues" evidence="1">
    <location>
        <begin position="93"/>
        <end position="104"/>
    </location>
</feature>
<feature type="non-terminal residue" evidence="2">
    <location>
        <position position="104"/>
    </location>
</feature>
<feature type="region of interest" description="Disordered" evidence="1">
    <location>
        <begin position="21"/>
        <end position="59"/>
    </location>
</feature>
<dbReference type="AlphaFoldDB" id="A0A382PA80"/>
<sequence>MKKLYIALTAVCMLAMTTEAQQRPGGGQGGPGGGGRFGGGGPGGRFGGGGQGGEDWRQRMEEFRRNAGGREGIGEMFRAVREGGAAGGTIQERMTEGARRMGMT</sequence>
<name>A0A382PA80_9ZZZZ</name>
<reference evidence="2" key="1">
    <citation type="submission" date="2018-05" db="EMBL/GenBank/DDBJ databases">
        <authorList>
            <person name="Lanie J.A."/>
            <person name="Ng W.-L."/>
            <person name="Kazmierczak K.M."/>
            <person name="Andrzejewski T.M."/>
            <person name="Davidsen T.M."/>
            <person name="Wayne K.J."/>
            <person name="Tettelin H."/>
            <person name="Glass J.I."/>
            <person name="Rusch D."/>
            <person name="Podicherti R."/>
            <person name="Tsui H.-C.T."/>
            <person name="Winkler M.E."/>
        </authorList>
    </citation>
    <scope>NUCLEOTIDE SEQUENCE</scope>
</reference>
<feature type="compositionally biased region" description="Gly residues" evidence="1">
    <location>
        <begin position="24"/>
        <end position="53"/>
    </location>
</feature>